<protein>
    <submittedName>
        <fullName evidence="6">Acyl-CoA reductase-like NAD-dependent aldehyde dehydrogenase</fullName>
    </submittedName>
</protein>
<dbReference type="InterPro" id="IPR029510">
    <property type="entry name" value="Ald_DH_CS_GLU"/>
</dbReference>
<reference evidence="6 7" key="1">
    <citation type="submission" date="2020-07" db="EMBL/GenBank/DDBJ databases">
        <title>Sequencing the genomes of 1000 actinobacteria strains.</title>
        <authorList>
            <person name="Klenk H.-P."/>
        </authorList>
    </citation>
    <scope>NUCLEOTIDE SEQUENCE [LARGE SCALE GENOMIC DNA]</scope>
    <source>
        <strain evidence="6 7">DSM 26487</strain>
    </source>
</reference>
<gene>
    <name evidence="6" type="ORF">BJ988_003580</name>
</gene>
<comment type="caution">
    <text evidence="6">The sequence shown here is derived from an EMBL/GenBank/DDBJ whole genome shotgun (WGS) entry which is preliminary data.</text>
</comment>
<keyword evidence="7" id="KW-1185">Reference proteome</keyword>
<evidence type="ECO:0000256" key="2">
    <source>
        <dbReference type="ARBA" id="ARBA00023002"/>
    </source>
</evidence>
<evidence type="ECO:0000256" key="1">
    <source>
        <dbReference type="ARBA" id="ARBA00009986"/>
    </source>
</evidence>
<dbReference type="CDD" id="cd07139">
    <property type="entry name" value="ALDH_AldA-Rv0768"/>
    <property type="match status" value="1"/>
</dbReference>
<evidence type="ECO:0000256" key="4">
    <source>
        <dbReference type="RuleBase" id="RU003345"/>
    </source>
</evidence>
<comment type="similarity">
    <text evidence="1 4">Belongs to the aldehyde dehydrogenase family.</text>
</comment>
<dbReference type="RefSeq" id="WP_179659238.1">
    <property type="nucleotide sequence ID" value="NZ_JACBZR010000001.1"/>
</dbReference>
<proteinExistence type="inferred from homology"/>
<feature type="active site" evidence="3">
    <location>
        <position position="252"/>
    </location>
</feature>
<dbReference type="Gene3D" id="3.40.605.10">
    <property type="entry name" value="Aldehyde Dehydrogenase, Chain A, domain 1"/>
    <property type="match status" value="1"/>
</dbReference>
<accession>A0A7Z0DNW0</accession>
<dbReference type="SUPFAM" id="SSF53720">
    <property type="entry name" value="ALDH-like"/>
    <property type="match status" value="1"/>
</dbReference>
<sequence>MTTDHTQLLIGGGWTAPATNNRITVRSASTEEIIGSVPEASTTDVDAAVASARRAFDDPNGWSTWDPARRAEVLDRLAEEYEKRAEQIYAAVSAQNGMPIAIARQLESFPPLLFRYYADLIRKQQVEEVRDGILASTVTVRRSPIGVVAAIIPWNVPQTLTATKVGPGLAAGCTIVIKPSPETVLDAYLLADAAVAAGVPEGVISIIPGGRELGAYLVSHPGIDKVAFTGSTAGGRAVAQACASLLRPVSLELGGKSAAIVLDDADLDLAKVGQSLFAATLANNGQVCFLGTRVLAPRNRYEEVVDAFAALMSGALVGDSLDESTLIGPMASSVQRDRVHGYIERGAADGARVVVGGTGRPDGLDRGWFVRPTLFADLDNNAAVAREEIFGPVLSVIPYGNDAEAIAIANDSDYGLGGSVWSTDPERATTVANAVQTGTIGINGYLPDPQGPFGGVKASGIGREFGPEGLAAYQALKSVYRFD</sequence>
<evidence type="ECO:0000313" key="7">
    <source>
        <dbReference type="Proteomes" id="UP000564496"/>
    </source>
</evidence>
<dbReference type="InterPro" id="IPR015590">
    <property type="entry name" value="Aldehyde_DH_dom"/>
</dbReference>
<dbReference type="InterPro" id="IPR016161">
    <property type="entry name" value="Ald_DH/histidinol_DH"/>
</dbReference>
<dbReference type="Proteomes" id="UP000564496">
    <property type="component" value="Unassembled WGS sequence"/>
</dbReference>
<dbReference type="EMBL" id="JACBZR010000001">
    <property type="protein sequence ID" value="NYI78932.1"/>
    <property type="molecule type" value="Genomic_DNA"/>
</dbReference>
<dbReference type="FunFam" id="3.40.605.10:FF:000007">
    <property type="entry name" value="NAD/NADP-dependent betaine aldehyde dehydrogenase"/>
    <property type="match status" value="1"/>
</dbReference>
<dbReference type="PROSITE" id="PS00687">
    <property type="entry name" value="ALDEHYDE_DEHYDR_GLU"/>
    <property type="match status" value="1"/>
</dbReference>
<dbReference type="InterPro" id="IPR016162">
    <property type="entry name" value="Ald_DH_N"/>
</dbReference>
<feature type="domain" description="Aldehyde dehydrogenase" evidence="5">
    <location>
        <begin position="14"/>
        <end position="479"/>
    </location>
</feature>
<name>A0A7Z0DNW0_9ACTN</name>
<dbReference type="GO" id="GO:0016620">
    <property type="term" value="F:oxidoreductase activity, acting on the aldehyde or oxo group of donors, NAD or NADP as acceptor"/>
    <property type="evidence" value="ECO:0007669"/>
    <property type="project" value="InterPro"/>
</dbReference>
<dbReference type="PANTHER" id="PTHR42804">
    <property type="entry name" value="ALDEHYDE DEHYDROGENASE"/>
    <property type="match status" value="1"/>
</dbReference>
<dbReference type="Pfam" id="PF00171">
    <property type="entry name" value="Aldedh"/>
    <property type="match status" value="1"/>
</dbReference>
<evidence type="ECO:0000313" key="6">
    <source>
        <dbReference type="EMBL" id="NYI78932.1"/>
    </source>
</evidence>
<evidence type="ECO:0000259" key="5">
    <source>
        <dbReference type="Pfam" id="PF00171"/>
    </source>
</evidence>
<evidence type="ECO:0000256" key="3">
    <source>
        <dbReference type="PROSITE-ProRule" id="PRU10007"/>
    </source>
</evidence>
<organism evidence="6 7">
    <name type="scientific">Nocardioides panzhihuensis</name>
    <dbReference type="NCBI Taxonomy" id="860243"/>
    <lineage>
        <taxon>Bacteria</taxon>
        <taxon>Bacillati</taxon>
        <taxon>Actinomycetota</taxon>
        <taxon>Actinomycetes</taxon>
        <taxon>Propionibacteriales</taxon>
        <taxon>Nocardioidaceae</taxon>
        <taxon>Nocardioides</taxon>
    </lineage>
</organism>
<dbReference type="AlphaFoldDB" id="A0A7Z0DNW0"/>
<dbReference type="PANTHER" id="PTHR42804:SF1">
    <property type="entry name" value="ALDEHYDE DEHYDROGENASE-RELATED"/>
    <property type="match status" value="1"/>
</dbReference>
<dbReference type="InterPro" id="IPR016163">
    <property type="entry name" value="Ald_DH_C"/>
</dbReference>
<keyword evidence="2 4" id="KW-0560">Oxidoreductase</keyword>
<dbReference type="Gene3D" id="3.40.309.10">
    <property type="entry name" value="Aldehyde Dehydrogenase, Chain A, domain 2"/>
    <property type="match status" value="1"/>
</dbReference>